<accession>A0A2I1HF05</accession>
<name>A0A2I1HF05_9GLOM</name>
<reference evidence="1 2" key="1">
    <citation type="submission" date="2015-10" db="EMBL/GenBank/DDBJ databases">
        <title>Genome analyses suggest a sexual origin of heterokaryosis in a supposedly ancient asexual fungus.</title>
        <authorList>
            <person name="Ropars J."/>
            <person name="Sedzielewska K."/>
            <person name="Noel J."/>
            <person name="Charron P."/>
            <person name="Farinelli L."/>
            <person name="Marton T."/>
            <person name="Kruger M."/>
            <person name="Pelin A."/>
            <person name="Brachmann A."/>
            <person name="Corradi N."/>
        </authorList>
    </citation>
    <scope>NUCLEOTIDE SEQUENCE [LARGE SCALE GENOMIC DNA]</scope>
    <source>
        <strain evidence="1 2">A4</strain>
    </source>
</reference>
<comment type="caution">
    <text evidence="1">The sequence shown here is derived from an EMBL/GenBank/DDBJ whole genome shotgun (WGS) entry which is preliminary data.</text>
</comment>
<organism evidence="1 2">
    <name type="scientific">Rhizophagus irregularis</name>
    <dbReference type="NCBI Taxonomy" id="588596"/>
    <lineage>
        <taxon>Eukaryota</taxon>
        <taxon>Fungi</taxon>
        <taxon>Fungi incertae sedis</taxon>
        <taxon>Mucoromycota</taxon>
        <taxon>Glomeromycotina</taxon>
        <taxon>Glomeromycetes</taxon>
        <taxon>Glomerales</taxon>
        <taxon>Glomeraceae</taxon>
        <taxon>Rhizophagus</taxon>
    </lineage>
</organism>
<evidence type="ECO:0000313" key="1">
    <source>
        <dbReference type="EMBL" id="PKY57410.1"/>
    </source>
</evidence>
<protein>
    <submittedName>
        <fullName evidence="1">Uncharacterized protein</fullName>
    </submittedName>
</protein>
<dbReference type="VEuPathDB" id="FungiDB:RhiirFUN_026752"/>
<dbReference type="AlphaFoldDB" id="A0A2I1HF05"/>
<dbReference type="VEuPathDB" id="FungiDB:RhiirA1_471298"/>
<dbReference type="Proteomes" id="UP000234323">
    <property type="component" value="Unassembled WGS sequence"/>
</dbReference>
<sequence>MTEYVFWCFLQGDSQRELIRKGKKSVFRYTDPIDIVLWKIDLPYDEKVKLQNLEHHPDIDTYVEEELHGKALLNPISTIKSIFGPALEKNHFHIFIKKPVFTVAFKFHEIYNIINELIENRIQQDTPSHVAEYGKELTELCSLGIREGDILRFKKTYTKLLNTEVILSFKRLHPAVFTIIDKKAYKSLSELEIDIITHVAKQQCVTSLEQDSPNTRERVGQTIKALEIEHIIGEFEYLQWENRWGEIKKAILEKQMPNINSNVQFEVWRNNVKLGKVSDMIKQYLKKG</sequence>
<keyword evidence="2" id="KW-1185">Reference proteome</keyword>
<gene>
    <name evidence="1" type="ORF">RhiirA4_509887</name>
</gene>
<dbReference type="EMBL" id="LLXI01002545">
    <property type="protein sequence ID" value="PKY57410.1"/>
    <property type="molecule type" value="Genomic_DNA"/>
</dbReference>
<proteinExistence type="predicted"/>
<evidence type="ECO:0000313" key="2">
    <source>
        <dbReference type="Proteomes" id="UP000234323"/>
    </source>
</evidence>